<reference evidence="2" key="1">
    <citation type="journal article" date="2020" name="bioRxiv">
        <title>Whole genome comparisons of ergot fungi reveals the divergence and evolution of species within the genus Claviceps are the result of varying mechanisms driving genome evolution and host range expansion.</title>
        <authorList>
            <person name="Wyka S.A."/>
            <person name="Mondo S.J."/>
            <person name="Liu M."/>
            <person name="Dettman J."/>
            <person name="Nalam V."/>
            <person name="Broders K.D."/>
        </authorList>
    </citation>
    <scope>NUCLEOTIDE SEQUENCE</scope>
    <source>
        <strain evidence="2">CCC 1102</strain>
    </source>
</reference>
<proteinExistence type="predicted"/>
<accession>A0A9P7MYB1</accession>
<name>A0A9P7MYB1_9HYPO</name>
<feature type="compositionally biased region" description="Polar residues" evidence="1">
    <location>
        <begin position="766"/>
        <end position="778"/>
    </location>
</feature>
<dbReference type="AlphaFoldDB" id="A0A9P7MYB1"/>
<gene>
    <name evidence="2" type="ORF">E4U56_005352</name>
</gene>
<organism evidence="2 3">
    <name type="scientific">Claviceps arundinis</name>
    <dbReference type="NCBI Taxonomy" id="1623583"/>
    <lineage>
        <taxon>Eukaryota</taxon>
        <taxon>Fungi</taxon>
        <taxon>Dikarya</taxon>
        <taxon>Ascomycota</taxon>
        <taxon>Pezizomycotina</taxon>
        <taxon>Sordariomycetes</taxon>
        <taxon>Hypocreomycetidae</taxon>
        <taxon>Hypocreales</taxon>
        <taxon>Clavicipitaceae</taxon>
        <taxon>Claviceps</taxon>
    </lineage>
</organism>
<sequence length="800" mass="89741">MRKANDSHGAKSRKRRRESVSDGEEDSDSAREEGHRVLSTAKRPALELNHAKSIITARMPTKLLTTNWSLGSNRLLNSRHVQQLKKAFVQFGGPKRDAEEHHLKVLCKGAEVHRMMKQLRSQDGTKQAGGMPDFTIWPDVNGPGQVELLAGQHRIRALEEWVKEADLGEGELWWPCKFYDKDGISVEQNMKLRLNQKDVAQPDSHGDIWLHVVTAAAQKPEKFQGNACDITAEIADTLELSCKSGIPVARLVTLWRNKIWKELVTQWCKTAVGRATFKIRLWSMMITCRTDDFWFSIFGQVLDTLAHLPGDAASYVQEEDWKQMSKCFGHGRSETQIRELFYPGRGSREVDQSCRRRANLLILLDKEAYWQVYEHVVQREQTSFPHLHRILSLTDQDIKILRGVMNHVVDWLSDNRSKQCNKGDNNKPGLRVDMVAALQPVDEKKLQEAKGRVTTSFGKLEGQSIAEAASIVIQQEVLEFVCGRLETFRSASVKDQLAQRLESDNARWYGNRFREAEWAGVLDIVRWYMGPEFRPEWARPEESRPGDVSHLVDVAIQNWKDITSLTGDKTRYNKLSSASFRDNLASWLGEQCGAGEESSPSGPTTGETNADAESVASVSILTTRSCSTGDRRQVSAGTDVGGEEEELDSFVDAPDPSLLFDEAMAKAEEKTALSMPSTAGAESTQEEAPDRHRQVQPPFSPQSSCSGPDLPPSGQLAMKTTRSRTTKNNRMSCETQDPEDWRSRLRASHTKLTAAHRPSAANLLSTSWDLTSSPNAGASGNSKRDRKRGRKSGTLCWFRA</sequence>
<feature type="compositionally biased region" description="Polar residues" evidence="1">
    <location>
        <begin position="616"/>
        <end position="628"/>
    </location>
</feature>
<dbReference type="EMBL" id="SRPS01000038">
    <property type="protein sequence ID" value="KAG5972986.1"/>
    <property type="molecule type" value="Genomic_DNA"/>
</dbReference>
<evidence type="ECO:0000313" key="2">
    <source>
        <dbReference type="EMBL" id="KAG5972986.1"/>
    </source>
</evidence>
<dbReference type="Proteomes" id="UP000784919">
    <property type="component" value="Unassembled WGS sequence"/>
</dbReference>
<feature type="region of interest" description="Disordered" evidence="1">
    <location>
        <begin position="766"/>
        <end position="800"/>
    </location>
</feature>
<feature type="region of interest" description="Disordered" evidence="1">
    <location>
        <begin position="591"/>
        <end position="654"/>
    </location>
</feature>
<feature type="region of interest" description="Disordered" evidence="1">
    <location>
        <begin position="668"/>
        <end position="742"/>
    </location>
</feature>
<dbReference type="OrthoDB" id="4953873at2759"/>
<protein>
    <submittedName>
        <fullName evidence="2">Uncharacterized protein</fullName>
    </submittedName>
</protein>
<feature type="compositionally biased region" description="Polar residues" evidence="1">
    <location>
        <begin position="598"/>
        <end position="608"/>
    </location>
</feature>
<comment type="caution">
    <text evidence="2">The sequence shown here is derived from an EMBL/GenBank/DDBJ whole genome shotgun (WGS) entry which is preliminary data.</text>
</comment>
<feature type="compositionally biased region" description="Polar residues" evidence="1">
    <location>
        <begin position="674"/>
        <end position="683"/>
    </location>
</feature>
<feature type="region of interest" description="Disordered" evidence="1">
    <location>
        <begin position="1"/>
        <end position="44"/>
    </location>
</feature>
<evidence type="ECO:0000256" key="1">
    <source>
        <dbReference type="SAM" id="MobiDB-lite"/>
    </source>
</evidence>
<evidence type="ECO:0000313" key="3">
    <source>
        <dbReference type="Proteomes" id="UP000784919"/>
    </source>
</evidence>